<reference evidence="3" key="2">
    <citation type="submission" date="2021-04" db="EMBL/GenBank/DDBJ databases">
        <authorList>
            <person name="Gilroy R."/>
        </authorList>
    </citation>
    <scope>NUCLEOTIDE SEQUENCE</scope>
    <source>
        <strain evidence="3">F6-686</strain>
    </source>
</reference>
<reference evidence="3" key="1">
    <citation type="journal article" date="2021" name="PeerJ">
        <title>Extensive microbial diversity within the chicken gut microbiome revealed by metagenomics and culture.</title>
        <authorList>
            <person name="Gilroy R."/>
            <person name="Ravi A."/>
            <person name="Getino M."/>
            <person name="Pursley I."/>
            <person name="Horton D.L."/>
            <person name="Alikhan N.F."/>
            <person name="Baker D."/>
            <person name="Gharbi K."/>
            <person name="Hall N."/>
            <person name="Watson M."/>
            <person name="Adriaenssens E.M."/>
            <person name="Foster-Nyarko E."/>
            <person name="Jarju S."/>
            <person name="Secka A."/>
            <person name="Antonio M."/>
            <person name="Oren A."/>
            <person name="Chaudhuri R.R."/>
            <person name="La Ragione R."/>
            <person name="Hildebrand F."/>
            <person name="Pallen M.J."/>
        </authorList>
    </citation>
    <scope>NUCLEOTIDE SEQUENCE</scope>
    <source>
        <strain evidence="3">F6-686</strain>
    </source>
</reference>
<comment type="caution">
    <text evidence="3">The sequence shown here is derived from an EMBL/GenBank/DDBJ whole genome shotgun (WGS) entry which is preliminary data.</text>
</comment>
<keyword evidence="1" id="KW-0812">Transmembrane</keyword>
<evidence type="ECO:0000313" key="4">
    <source>
        <dbReference type="Proteomes" id="UP000823844"/>
    </source>
</evidence>
<protein>
    <submittedName>
        <fullName evidence="3">VanZ family protein</fullName>
    </submittedName>
</protein>
<name>A0A9E2NT70_9LACO</name>
<dbReference type="Proteomes" id="UP000823844">
    <property type="component" value="Unassembled WGS sequence"/>
</dbReference>
<feature type="non-terminal residue" evidence="3">
    <location>
        <position position="1"/>
    </location>
</feature>
<dbReference type="PIRSF" id="PIRSF019083">
    <property type="entry name" value="UCP019083_VanZ"/>
    <property type="match status" value="1"/>
</dbReference>
<evidence type="ECO:0000313" key="3">
    <source>
        <dbReference type="EMBL" id="MBU3827943.1"/>
    </source>
</evidence>
<sequence>EKIALFLALLIMVMLFISSSMTYKQQKFSPDSIRQKFGWIEAIIKNWNICYGGVWHNRISDNGLANFTQFFVRKLAHFGSYFLLGLFLFYGLRRIFVLKWTAPIFVWTTTITYAVSDEFHQFLTGDRTPSVHDVVLDGSGSLLAIILLVIYFMIRKYLRKNKG</sequence>
<dbReference type="Pfam" id="PF04892">
    <property type="entry name" value="VanZ"/>
    <property type="match status" value="1"/>
</dbReference>
<evidence type="ECO:0000256" key="1">
    <source>
        <dbReference type="SAM" id="Phobius"/>
    </source>
</evidence>
<organism evidence="3 4">
    <name type="scientific">Candidatus Lactobacillus pullistercoris</name>
    <dbReference type="NCBI Taxonomy" id="2838636"/>
    <lineage>
        <taxon>Bacteria</taxon>
        <taxon>Bacillati</taxon>
        <taxon>Bacillota</taxon>
        <taxon>Bacilli</taxon>
        <taxon>Lactobacillales</taxon>
        <taxon>Lactobacillaceae</taxon>
        <taxon>Lactobacillus</taxon>
    </lineage>
</organism>
<keyword evidence="1" id="KW-0472">Membrane</keyword>
<dbReference type="InterPro" id="IPR006976">
    <property type="entry name" value="VanZ-like"/>
</dbReference>
<proteinExistence type="predicted"/>
<keyword evidence="1" id="KW-1133">Transmembrane helix</keyword>
<feature type="domain" description="VanZ-like" evidence="2">
    <location>
        <begin position="5"/>
        <end position="150"/>
    </location>
</feature>
<accession>A0A9E2NT70</accession>
<gene>
    <name evidence="3" type="ORF">H9806_02130</name>
</gene>
<feature type="transmembrane region" description="Helical" evidence="1">
    <location>
        <begin position="135"/>
        <end position="154"/>
    </location>
</feature>
<dbReference type="AlphaFoldDB" id="A0A9E2NT70"/>
<dbReference type="EMBL" id="JAHLFT010000026">
    <property type="protein sequence ID" value="MBU3827943.1"/>
    <property type="molecule type" value="Genomic_DNA"/>
</dbReference>
<evidence type="ECO:0000259" key="2">
    <source>
        <dbReference type="Pfam" id="PF04892"/>
    </source>
</evidence>
<feature type="transmembrane region" description="Helical" evidence="1">
    <location>
        <begin position="70"/>
        <end position="90"/>
    </location>
</feature>
<dbReference type="NCBIfam" id="NF037970">
    <property type="entry name" value="vanZ_1"/>
    <property type="match status" value="1"/>
</dbReference>
<feature type="transmembrane region" description="Helical" evidence="1">
    <location>
        <begin position="97"/>
        <end position="115"/>
    </location>
</feature>
<dbReference type="InterPro" id="IPR016747">
    <property type="entry name" value="Phosphotransbutyrylase"/>
</dbReference>